<dbReference type="RefSeq" id="WP_003575363.1">
    <property type="nucleotide sequence ID" value="NZ_JH719393.1"/>
</dbReference>
<dbReference type="InterPro" id="IPR011008">
    <property type="entry name" value="Dimeric_a/b-barrel"/>
</dbReference>
<dbReference type="InterPro" id="IPR050744">
    <property type="entry name" value="AI-2_Isomerase_LsrG"/>
</dbReference>
<dbReference type="InterPro" id="IPR007138">
    <property type="entry name" value="ABM_dom"/>
</dbReference>
<gene>
    <name evidence="2" type="ORF">Rleg4DRAFT_4993</name>
    <name evidence="3" type="ORF">Rleg4DRAFT_7029</name>
</gene>
<dbReference type="EMBL" id="JH719393">
    <property type="protein sequence ID" value="EJC83247.1"/>
    <property type="molecule type" value="Genomic_DNA"/>
</dbReference>
<protein>
    <recommendedName>
        <fullName evidence="1">ABM domain-containing protein</fullName>
    </recommendedName>
</protein>
<dbReference type="EMBL" id="JH719393">
    <property type="protein sequence ID" value="EJC85160.1"/>
    <property type="molecule type" value="Genomic_DNA"/>
</dbReference>
<evidence type="ECO:0000259" key="1">
    <source>
        <dbReference type="PROSITE" id="PS51725"/>
    </source>
</evidence>
<sequence length="100" mass="11133">MLIVTGYMHIDPADLAEFLGALQVLAVATRQRAGNVSYDVAVTDPAAGRLLISERWSDQSALSAHLEAPDTQAFVARWQGRMEGDIRKYDAFNERDLIKR</sequence>
<dbReference type="PANTHER" id="PTHR33336">
    <property type="entry name" value="QUINOL MONOOXYGENASE YGIN-RELATED"/>
    <property type="match status" value="1"/>
</dbReference>
<organism evidence="3">
    <name type="scientific">Rhizobium leguminosarum bv. trifolii WSM2297</name>
    <dbReference type="NCBI Taxonomy" id="754762"/>
    <lineage>
        <taxon>Bacteria</taxon>
        <taxon>Pseudomonadati</taxon>
        <taxon>Pseudomonadota</taxon>
        <taxon>Alphaproteobacteria</taxon>
        <taxon>Hyphomicrobiales</taxon>
        <taxon>Rhizobiaceae</taxon>
        <taxon>Rhizobium/Agrobacterium group</taxon>
        <taxon>Rhizobium</taxon>
    </lineage>
</organism>
<dbReference type="Pfam" id="PF03992">
    <property type="entry name" value="ABM"/>
    <property type="match status" value="1"/>
</dbReference>
<dbReference type="SUPFAM" id="SSF54909">
    <property type="entry name" value="Dimeric alpha+beta barrel"/>
    <property type="match status" value="1"/>
</dbReference>
<dbReference type="Proteomes" id="UP000005732">
    <property type="component" value="Unassembled WGS sequence"/>
</dbReference>
<reference evidence="3" key="1">
    <citation type="submission" date="2012-02" db="EMBL/GenBank/DDBJ databases">
        <title>Improved High-Quality Draft Sequence of Rhizobium leguminosarum bv. trifolii WSM2297.</title>
        <authorList>
            <consortium name="US DOE Joint Genome Institute"/>
            <person name="Lucas S."/>
            <person name="Han J."/>
            <person name="Lapidus A."/>
            <person name="Cheng J.-F."/>
            <person name="Goodwin L."/>
            <person name="Pitluck S."/>
            <person name="Peters L."/>
            <person name="Ovchinnikova G."/>
            <person name="Zhang X."/>
            <person name="Detter J.C."/>
            <person name="Han C."/>
            <person name="Tapia R."/>
            <person name="Land M."/>
            <person name="Hauser L."/>
            <person name="Kyrpides N."/>
            <person name="Ivanova N."/>
            <person name="Pagani I."/>
            <person name="Brau L."/>
            <person name="Yates R."/>
            <person name="O'Hara G."/>
            <person name="Rui T."/>
            <person name="Howieson J."/>
            <person name="Reeve W."/>
            <person name="Woyke T."/>
        </authorList>
    </citation>
    <scope>NUCLEOTIDE SEQUENCE [LARGE SCALE GENOMIC DNA]</scope>
    <source>
        <strain evidence="3">WSM2297</strain>
    </source>
</reference>
<dbReference type="HOGENOM" id="CLU_131496_13_2_5"/>
<dbReference type="Gene3D" id="3.30.70.100">
    <property type="match status" value="1"/>
</dbReference>
<name>J0CYT4_RHILT</name>
<dbReference type="PANTHER" id="PTHR33336:SF3">
    <property type="entry name" value="ABM DOMAIN-CONTAINING PROTEIN"/>
    <property type="match status" value="1"/>
</dbReference>
<feature type="domain" description="ABM" evidence="1">
    <location>
        <begin position="2"/>
        <end position="92"/>
    </location>
</feature>
<dbReference type="AlphaFoldDB" id="J0CYT4"/>
<evidence type="ECO:0000313" key="3">
    <source>
        <dbReference type="EMBL" id="EJC85160.1"/>
    </source>
</evidence>
<proteinExistence type="predicted"/>
<accession>J0CYT4</accession>
<evidence type="ECO:0000313" key="2">
    <source>
        <dbReference type="EMBL" id="EJC83247.1"/>
    </source>
</evidence>
<dbReference type="GO" id="GO:0003824">
    <property type="term" value="F:catalytic activity"/>
    <property type="evidence" value="ECO:0007669"/>
    <property type="project" value="TreeGrafter"/>
</dbReference>
<dbReference type="PROSITE" id="PS51725">
    <property type="entry name" value="ABM"/>
    <property type="match status" value="1"/>
</dbReference>
<dbReference type="OrthoDB" id="287932at2"/>